<dbReference type="InterPro" id="IPR026050">
    <property type="entry name" value="C1GALT1/C1GALT1_chp1"/>
</dbReference>
<evidence type="ECO:0000256" key="7">
    <source>
        <dbReference type="SAM" id="Phobius"/>
    </source>
</evidence>
<dbReference type="Proteomes" id="UP000023152">
    <property type="component" value="Unassembled WGS sequence"/>
</dbReference>
<gene>
    <name evidence="8" type="ORF">RFI_22215</name>
</gene>
<evidence type="ECO:0000256" key="6">
    <source>
        <dbReference type="ARBA" id="ARBA00023136"/>
    </source>
</evidence>
<dbReference type="EMBL" id="ASPP01019425">
    <property type="protein sequence ID" value="ETO15152.1"/>
    <property type="molecule type" value="Genomic_DNA"/>
</dbReference>
<evidence type="ECO:0000256" key="1">
    <source>
        <dbReference type="ARBA" id="ARBA00004606"/>
    </source>
</evidence>
<name>X6MNY6_RETFI</name>
<evidence type="ECO:0000313" key="8">
    <source>
        <dbReference type="EMBL" id="ETO15152.1"/>
    </source>
</evidence>
<keyword evidence="5 7" id="KW-1133">Transmembrane helix</keyword>
<organism evidence="8 9">
    <name type="scientific">Reticulomyxa filosa</name>
    <dbReference type="NCBI Taxonomy" id="46433"/>
    <lineage>
        <taxon>Eukaryota</taxon>
        <taxon>Sar</taxon>
        <taxon>Rhizaria</taxon>
        <taxon>Retaria</taxon>
        <taxon>Foraminifera</taxon>
        <taxon>Monothalamids</taxon>
        <taxon>Reticulomyxidae</taxon>
        <taxon>Reticulomyxa</taxon>
    </lineage>
</organism>
<evidence type="ECO:0000313" key="9">
    <source>
        <dbReference type="Proteomes" id="UP000023152"/>
    </source>
</evidence>
<keyword evidence="9" id="KW-1185">Reference proteome</keyword>
<dbReference type="Gene3D" id="3.90.550.50">
    <property type="match status" value="1"/>
</dbReference>
<dbReference type="AlphaFoldDB" id="X6MNY6"/>
<proteinExistence type="inferred from homology"/>
<evidence type="ECO:0000256" key="2">
    <source>
        <dbReference type="ARBA" id="ARBA00006462"/>
    </source>
</evidence>
<keyword evidence="3 7" id="KW-0812">Transmembrane</keyword>
<dbReference type="GO" id="GO:0016020">
    <property type="term" value="C:membrane"/>
    <property type="evidence" value="ECO:0007669"/>
    <property type="project" value="UniProtKB-SubCell"/>
</dbReference>
<comment type="subcellular location">
    <subcellularLocation>
        <location evidence="1">Membrane</location>
        <topology evidence="1">Single-pass type II membrane protein</topology>
    </subcellularLocation>
</comment>
<evidence type="ECO:0000256" key="3">
    <source>
        <dbReference type="ARBA" id="ARBA00022692"/>
    </source>
</evidence>
<keyword evidence="4" id="KW-0735">Signal-anchor</keyword>
<sequence length="438" mass="52380">MHAGTFEWRFPVIDKPTLFVPEGVNTKEIKEMEWQRRMKHVQAGKVEWLEWSPKDVEIDVRVSPLANVPKEYWIVPLDEWMNINVYYERRHKNNDNKKSEKPMPTWDKMVGAYLYMYRYYEDVCDWYIKVDADAYLFVPYIREFLSFYNPAIPHYLGYSLGGNDFTRSLNLVYHCGGYLFLSKGALERLVIPLVNLTYDSTAFPVREYSQHVWRERCPMHINPPVLLDPSKPFPHSLSRYLLGLHPLKVERYKLQGLQTLYDHAHALLMQGFDPSTFDKLTFFFFLLLSFFFFVFKDLHKTIDWRRSADFIKIYNFCLFENMTKKKINIHFVFYKANWKCVNKLNKKLALEAFKNQTTHLKGFDLNVASLYSQNSFDKPEKAVKQKEKRFATSLTEFSNRRIHFFANPFFLSKKRLKNLRKNDICKNAEKVVFIWPKK</sequence>
<evidence type="ECO:0000256" key="4">
    <source>
        <dbReference type="ARBA" id="ARBA00022968"/>
    </source>
</evidence>
<feature type="transmembrane region" description="Helical" evidence="7">
    <location>
        <begin position="280"/>
        <end position="298"/>
    </location>
</feature>
<comment type="caution">
    <text evidence="8">The sequence shown here is derived from an EMBL/GenBank/DDBJ whole genome shotgun (WGS) entry which is preliminary data.</text>
</comment>
<protein>
    <submittedName>
        <fullName evidence="8">Uncharacterized protein</fullName>
    </submittedName>
</protein>
<comment type="similarity">
    <text evidence="2">Belongs to the glycosyltransferase 31 family. Beta3-Gal-T subfamily.</text>
</comment>
<keyword evidence="6 7" id="KW-0472">Membrane</keyword>
<reference evidence="8 9" key="1">
    <citation type="journal article" date="2013" name="Curr. Biol.">
        <title>The Genome of the Foraminiferan Reticulomyxa filosa.</title>
        <authorList>
            <person name="Glockner G."/>
            <person name="Hulsmann N."/>
            <person name="Schleicher M."/>
            <person name="Noegel A.A."/>
            <person name="Eichinger L."/>
            <person name="Gallinger C."/>
            <person name="Pawlowski J."/>
            <person name="Sierra R."/>
            <person name="Euteneuer U."/>
            <person name="Pillet L."/>
            <person name="Moustafa A."/>
            <person name="Platzer M."/>
            <person name="Groth M."/>
            <person name="Szafranski K."/>
            <person name="Schliwa M."/>
        </authorList>
    </citation>
    <scope>NUCLEOTIDE SEQUENCE [LARGE SCALE GENOMIC DNA]</scope>
</reference>
<dbReference type="PANTHER" id="PTHR23033">
    <property type="entry name" value="BETA1,3-GALACTOSYLTRANSFERASE"/>
    <property type="match status" value="1"/>
</dbReference>
<evidence type="ECO:0000256" key="5">
    <source>
        <dbReference type="ARBA" id="ARBA00022989"/>
    </source>
</evidence>
<accession>X6MNY6</accession>